<protein>
    <submittedName>
        <fullName evidence="17">Subtilisin-like protease SBT3.9</fullName>
    </submittedName>
</protein>
<keyword evidence="16" id="KW-1185">Reference proteome</keyword>
<dbReference type="InterPro" id="IPR045051">
    <property type="entry name" value="SBT"/>
</dbReference>
<evidence type="ECO:0000256" key="11">
    <source>
        <dbReference type="PROSITE-ProRule" id="PRU01240"/>
    </source>
</evidence>
<dbReference type="Gene3D" id="2.60.40.2310">
    <property type="match status" value="1"/>
</dbReference>
<dbReference type="Pfam" id="PF05922">
    <property type="entry name" value="Inhibitor_I9"/>
    <property type="match status" value="1"/>
</dbReference>
<keyword evidence="6 11" id="KW-0645">Protease</keyword>
<dbReference type="InterPro" id="IPR036852">
    <property type="entry name" value="Peptidase_S8/S53_dom_sf"/>
</dbReference>
<dbReference type="RefSeq" id="XP_022141072.1">
    <property type="nucleotide sequence ID" value="XM_022285380.1"/>
</dbReference>
<sequence length="775" mass="83263">MSSFAHGKSSSTTILLLFISFFTLLSDLCTLLVPVDAKSHVYVVYMGKRPHDNEELLVKTHHGVLASVLGSQEAPADSMVYNYKYGFSGFAAKLTMAQAQKISELPTVIKVIPNRLHKMQTTRSWDYLQLSPRLQNSLLQKSRMGNGAIIGLLDTGIWPESEVFSDNGLGPVPSRWKGICESGELFSPGKACSRKLIGARYFIKGLEAAYGHPYNNSGFQDYLSPRDYAGHGTHVSSVASGSFVANVSYHGLAVGTVRGGAPQSRLAMYKVCWQLNGGVCSDADILKAIDQAIHDGVDVLSLSLGPTFPSYSDVDMHNGVAIGTFHAIVKGIVVVGAAGNYGPAAYSVANIEPWLLTVAASSVDRSFLVAITLGNNWTTVGQGMFSGKLRRFHNLVYPEVSDLEDERACESLSLNDTWAAGNVVLCFASDDFNDNTHHTSRSVKKVGALGLIVAKNPTKDVEPFINHFPCVQVSLEIGMHILNYIRSTRNPQVNIGPSRTRIGQSLSTTVAYFSSRGPNSVAPAILKPDIAAPGVAILAAVPPSDPKDKNSYAFISGTSMATPHVSAIVALLKSLHSHWSPAAIKSAIVTTAWTSDPYGETIFAEGRPIKSAGPFDFGGGIVNPNKAVDPGLVYDMGMADYIRYFCAMGYNDSAISGITKKPISCPKRRPSILDTNVPSITIPGLKHSVTVTRTVTNVGAVNSTYKAAIETPPGPGIAIAVKPRMLKFNHKRKIISFTVTVSSNHRVTTGYCFGSLTWLDGVHSVRIPISVRTDI</sequence>
<dbReference type="InterPro" id="IPR010259">
    <property type="entry name" value="S8pro/Inhibitor_I9"/>
</dbReference>
<keyword evidence="5" id="KW-0964">Secreted</keyword>
<dbReference type="PROSITE" id="PS00137">
    <property type="entry name" value="SUBTILASE_HIS"/>
    <property type="match status" value="1"/>
</dbReference>
<dbReference type="InterPro" id="IPR022398">
    <property type="entry name" value="Peptidase_S8_His-AS"/>
</dbReference>
<dbReference type="PANTHER" id="PTHR10795">
    <property type="entry name" value="PROPROTEIN CONVERTASE SUBTILISIN/KEXIN"/>
    <property type="match status" value="1"/>
</dbReference>
<reference evidence="17" key="1">
    <citation type="submission" date="2025-08" db="UniProtKB">
        <authorList>
            <consortium name="RefSeq"/>
        </authorList>
    </citation>
    <scope>IDENTIFICATION</scope>
    <source>
        <strain evidence="17">OHB3-1</strain>
    </source>
</reference>
<dbReference type="FunFam" id="3.30.70.80:FF:000002">
    <property type="entry name" value="Subtilisin-like protease SBT5.3"/>
    <property type="match status" value="1"/>
</dbReference>
<evidence type="ECO:0000256" key="5">
    <source>
        <dbReference type="ARBA" id="ARBA00022525"/>
    </source>
</evidence>
<dbReference type="Gene3D" id="3.40.50.200">
    <property type="entry name" value="Peptidase S8/S53 domain"/>
    <property type="match status" value="1"/>
</dbReference>
<evidence type="ECO:0000259" key="15">
    <source>
        <dbReference type="Pfam" id="PF17766"/>
    </source>
</evidence>
<dbReference type="PRINTS" id="PR00723">
    <property type="entry name" value="SUBTILISIN"/>
</dbReference>
<dbReference type="InterPro" id="IPR000209">
    <property type="entry name" value="Peptidase_S8/S53_dom"/>
</dbReference>
<keyword evidence="7 12" id="KW-0732">Signal</keyword>
<dbReference type="FunFam" id="3.40.50.200:FF:000006">
    <property type="entry name" value="Subtilisin-like protease SBT1.5"/>
    <property type="match status" value="1"/>
</dbReference>
<comment type="similarity">
    <text evidence="3 11">Belongs to the peptidase S8 family.</text>
</comment>
<organism evidence="16 17">
    <name type="scientific">Momordica charantia</name>
    <name type="common">Bitter gourd</name>
    <name type="synonym">Balsam pear</name>
    <dbReference type="NCBI Taxonomy" id="3673"/>
    <lineage>
        <taxon>Eukaryota</taxon>
        <taxon>Viridiplantae</taxon>
        <taxon>Streptophyta</taxon>
        <taxon>Embryophyta</taxon>
        <taxon>Tracheophyta</taxon>
        <taxon>Spermatophyta</taxon>
        <taxon>Magnoliopsida</taxon>
        <taxon>eudicotyledons</taxon>
        <taxon>Gunneridae</taxon>
        <taxon>Pentapetalae</taxon>
        <taxon>rosids</taxon>
        <taxon>fabids</taxon>
        <taxon>Cucurbitales</taxon>
        <taxon>Cucurbitaceae</taxon>
        <taxon>Momordiceae</taxon>
        <taxon>Momordica</taxon>
    </lineage>
</organism>
<evidence type="ECO:0000256" key="6">
    <source>
        <dbReference type="ARBA" id="ARBA00022670"/>
    </source>
</evidence>
<dbReference type="FunFam" id="2.60.40.2310:FF:000001">
    <property type="entry name" value="Subtilisin-like protease SBT1.5"/>
    <property type="match status" value="1"/>
</dbReference>
<comment type="function">
    <text evidence="1">Required for arbuscular mycorrhiza (AM) development during AM symbiosis with AM fungi (e.g. Glomeromycota intraradices).</text>
</comment>
<evidence type="ECO:0000256" key="3">
    <source>
        <dbReference type="ARBA" id="ARBA00011073"/>
    </source>
</evidence>
<proteinExistence type="inferred from homology"/>
<keyword evidence="8 11" id="KW-0378">Hydrolase</keyword>
<dbReference type="GO" id="GO:0009609">
    <property type="term" value="P:response to symbiotic bacterium"/>
    <property type="evidence" value="ECO:0007669"/>
    <property type="project" value="UniProtKB-ARBA"/>
</dbReference>
<dbReference type="GO" id="GO:0004252">
    <property type="term" value="F:serine-type endopeptidase activity"/>
    <property type="evidence" value="ECO:0007669"/>
    <property type="project" value="UniProtKB-UniRule"/>
</dbReference>
<evidence type="ECO:0000256" key="4">
    <source>
        <dbReference type="ARBA" id="ARBA00022523"/>
    </source>
</evidence>
<evidence type="ECO:0000256" key="1">
    <source>
        <dbReference type="ARBA" id="ARBA00002076"/>
    </source>
</evidence>
<dbReference type="Proteomes" id="UP000504603">
    <property type="component" value="Unplaced"/>
</dbReference>
<dbReference type="PROSITE" id="PS51892">
    <property type="entry name" value="SUBTILASE"/>
    <property type="match status" value="1"/>
</dbReference>
<dbReference type="GO" id="GO:0048046">
    <property type="term" value="C:apoplast"/>
    <property type="evidence" value="ECO:0007669"/>
    <property type="project" value="UniProtKB-SubCell"/>
</dbReference>
<accession>A0A6J1CIU2</accession>
<feature type="domain" description="Peptidase S8/S53" evidence="13">
    <location>
        <begin position="145"/>
        <end position="594"/>
    </location>
</feature>
<dbReference type="Pfam" id="PF00082">
    <property type="entry name" value="Peptidase_S8"/>
    <property type="match status" value="1"/>
</dbReference>
<dbReference type="Pfam" id="PF17766">
    <property type="entry name" value="fn3_6"/>
    <property type="match status" value="1"/>
</dbReference>
<dbReference type="CDD" id="cd02120">
    <property type="entry name" value="PA_subtilisin_like"/>
    <property type="match status" value="1"/>
</dbReference>
<dbReference type="Gene3D" id="3.50.30.30">
    <property type="match status" value="1"/>
</dbReference>
<keyword evidence="9 11" id="KW-0720">Serine protease</keyword>
<name>A0A6J1CIU2_MOMCH</name>
<feature type="active site" description="Charge relay system" evidence="10 11">
    <location>
        <position position="231"/>
    </location>
</feature>
<evidence type="ECO:0000256" key="8">
    <source>
        <dbReference type="ARBA" id="ARBA00022801"/>
    </source>
</evidence>
<feature type="domain" description="Inhibitor I9" evidence="14">
    <location>
        <begin position="41"/>
        <end position="116"/>
    </location>
</feature>
<evidence type="ECO:0000313" key="17">
    <source>
        <dbReference type="RefSeq" id="XP_022141072.1"/>
    </source>
</evidence>
<dbReference type="CDD" id="cd04852">
    <property type="entry name" value="Peptidases_S8_3"/>
    <property type="match status" value="1"/>
</dbReference>
<evidence type="ECO:0000256" key="9">
    <source>
        <dbReference type="ARBA" id="ARBA00022825"/>
    </source>
</evidence>
<dbReference type="InterPro" id="IPR037045">
    <property type="entry name" value="S8pro/Inhibitor_I9_sf"/>
</dbReference>
<dbReference type="FunFam" id="3.50.30.30:FF:000005">
    <property type="entry name" value="subtilisin-like protease SBT1.5"/>
    <property type="match status" value="1"/>
</dbReference>
<feature type="domain" description="Subtilisin-like protease fibronectin type-III" evidence="15">
    <location>
        <begin position="674"/>
        <end position="771"/>
    </location>
</feature>
<comment type="subcellular location">
    <subcellularLocation>
        <location evidence="2">Secreted</location>
        <location evidence="2">Extracellular space</location>
        <location evidence="2">Apoplast</location>
    </subcellularLocation>
</comment>
<feature type="chain" id="PRO_5027032571" evidence="12">
    <location>
        <begin position="38"/>
        <end position="775"/>
    </location>
</feature>
<dbReference type="AlphaFoldDB" id="A0A6J1CIU2"/>
<gene>
    <name evidence="17" type="primary">LOC111011560</name>
</gene>
<evidence type="ECO:0000256" key="7">
    <source>
        <dbReference type="ARBA" id="ARBA00022729"/>
    </source>
</evidence>
<dbReference type="GO" id="GO:0009610">
    <property type="term" value="P:response to symbiotic fungus"/>
    <property type="evidence" value="ECO:0007669"/>
    <property type="project" value="UniProtKB-ARBA"/>
</dbReference>
<evidence type="ECO:0000259" key="13">
    <source>
        <dbReference type="Pfam" id="PF00082"/>
    </source>
</evidence>
<dbReference type="SUPFAM" id="SSF52743">
    <property type="entry name" value="Subtilisin-like"/>
    <property type="match status" value="1"/>
</dbReference>
<feature type="signal peptide" evidence="12">
    <location>
        <begin position="1"/>
        <end position="37"/>
    </location>
</feature>
<dbReference type="GO" id="GO:0006508">
    <property type="term" value="P:proteolysis"/>
    <property type="evidence" value="ECO:0007669"/>
    <property type="project" value="UniProtKB-KW"/>
</dbReference>
<dbReference type="PROSITE" id="PS00138">
    <property type="entry name" value="SUBTILASE_SER"/>
    <property type="match status" value="1"/>
</dbReference>
<feature type="active site" description="Charge relay system" evidence="10 11">
    <location>
        <position position="154"/>
    </location>
</feature>
<dbReference type="Gene3D" id="3.30.70.80">
    <property type="entry name" value="Peptidase S8 propeptide/proteinase inhibitor I9"/>
    <property type="match status" value="1"/>
</dbReference>
<dbReference type="OrthoDB" id="206201at2759"/>
<evidence type="ECO:0000256" key="10">
    <source>
        <dbReference type="PIRSR" id="PIRSR615500-1"/>
    </source>
</evidence>
<evidence type="ECO:0000256" key="2">
    <source>
        <dbReference type="ARBA" id="ARBA00004271"/>
    </source>
</evidence>
<keyword evidence="4" id="KW-0052">Apoplast</keyword>
<dbReference type="KEGG" id="mcha:111011560"/>
<evidence type="ECO:0000256" key="12">
    <source>
        <dbReference type="SAM" id="SignalP"/>
    </source>
</evidence>
<dbReference type="InterPro" id="IPR015500">
    <property type="entry name" value="Peptidase_S8_subtilisin-rel"/>
</dbReference>
<feature type="active site" description="Charge relay system" evidence="10 11">
    <location>
        <position position="559"/>
    </location>
</feature>
<dbReference type="InterPro" id="IPR023828">
    <property type="entry name" value="Peptidase_S8_Ser-AS"/>
</dbReference>
<dbReference type="GeneID" id="111011560"/>
<evidence type="ECO:0000259" key="14">
    <source>
        <dbReference type="Pfam" id="PF05922"/>
    </source>
</evidence>
<dbReference type="InterPro" id="IPR034197">
    <property type="entry name" value="Peptidases_S8_3"/>
</dbReference>
<evidence type="ECO:0000313" key="16">
    <source>
        <dbReference type="Proteomes" id="UP000504603"/>
    </source>
</evidence>
<dbReference type="InterPro" id="IPR041469">
    <property type="entry name" value="Subtilisin-like_FN3"/>
</dbReference>